<keyword evidence="4" id="KW-1185">Reference proteome</keyword>
<evidence type="ECO:0000313" key="4">
    <source>
        <dbReference type="Proteomes" id="UP000048965"/>
    </source>
</evidence>
<comment type="caution">
    <text evidence="3">The sequence shown here is derived from an EMBL/GenBank/DDBJ whole genome shotgun (WGS) entry which is preliminary data.</text>
</comment>
<dbReference type="EMBL" id="BBNO01000008">
    <property type="protein sequence ID" value="GAO11235.1"/>
    <property type="molecule type" value="Genomic_DNA"/>
</dbReference>
<dbReference type="Proteomes" id="UP000048965">
    <property type="component" value="Unassembled WGS sequence"/>
</dbReference>
<dbReference type="RefSeq" id="WP_042159145.1">
    <property type="nucleotide sequence ID" value="NZ_BBNO01000008.1"/>
</dbReference>
<keyword evidence="1" id="KW-0560">Oxidoreductase</keyword>
<reference evidence="3 4" key="2">
    <citation type="journal article" date="2015" name="Stand. Genomic Sci.">
        <title>Draft genome sequence of marine-derived Streptomyces sp. TP-A0598, a producer of anti-MRSA antibiotic lydicamycins.</title>
        <authorList>
            <person name="Komaki H."/>
            <person name="Ichikawa N."/>
            <person name="Hosoyama A."/>
            <person name="Fujita N."/>
            <person name="Igarashi Y."/>
        </authorList>
    </citation>
    <scope>NUCLEOTIDE SEQUENCE [LARGE SCALE GENOMIC DNA]</scope>
    <source>
        <strain evidence="3 4">NBRC 110027</strain>
    </source>
</reference>
<sequence>MEDIRALAGSYDVVIAADGLNSAARTALFGPRHRARYIGASSWRGTVDGETGGITETWGGRGACEALVDAVAPARALTATPDVPAALRAYDRARRPVTQRLVRTARLMNRMAHARRLPGLRNAVMRTAVKVGGGPG</sequence>
<evidence type="ECO:0000256" key="2">
    <source>
        <dbReference type="ARBA" id="ARBA00023033"/>
    </source>
</evidence>
<organism evidence="3 4">
    <name type="scientific">Streptomyces lydicamycinicus</name>
    <dbReference type="NCBI Taxonomy" id="1546107"/>
    <lineage>
        <taxon>Bacteria</taxon>
        <taxon>Bacillati</taxon>
        <taxon>Actinomycetota</taxon>
        <taxon>Actinomycetes</taxon>
        <taxon>Kitasatosporales</taxon>
        <taxon>Streptomycetaceae</taxon>
        <taxon>Streptomyces</taxon>
    </lineage>
</organism>
<dbReference type="SUPFAM" id="SSF51905">
    <property type="entry name" value="FAD/NAD(P)-binding domain"/>
    <property type="match status" value="1"/>
</dbReference>
<evidence type="ECO:0000313" key="3">
    <source>
        <dbReference type="EMBL" id="GAO11235.1"/>
    </source>
</evidence>
<dbReference type="Gene3D" id="3.30.9.30">
    <property type="match status" value="1"/>
</dbReference>
<accession>A0A0N7YMC6</accession>
<gene>
    <name evidence="3" type="ORF">TPA0598_08_01460</name>
</gene>
<dbReference type="InterPro" id="IPR050493">
    <property type="entry name" value="FAD-dep_Monooxygenase_BioMet"/>
</dbReference>
<evidence type="ECO:0000256" key="1">
    <source>
        <dbReference type="ARBA" id="ARBA00023002"/>
    </source>
</evidence>
<dbReference type="PANTHER" id="PTHR13789">
    <property type="entry name" value="MONOOXYGENASE"/>
    <property type="match status" value="1"/>
</dbReference>
<proteinExistence type="predicted"/>
<dbReference type="InterPro" id="IPR036188">
    <property type="entry name" value="FAD/NAD-bd_sf"/>
</dbReference>
<name>A0A0N7YMC6_9ACTN</name>
<reference evidence="4" key="1">
    <citation type="submission" date="2014-09" db="EMBL/GenBank/DDBJ databases">
        <title>Whole genome shotgun sequence of Streptomyces sp. NBRC 110027.</title>
        <authorList>
            <person name="Komaki H."/>
            <person name="Ichikawa N."/>
            <person name="Katano-Makiyama Y."/>
            <person name="Hosoyama A."/>
            <person name="Hashimoto M."/>
            <person name="Uohara A."/>
            <person name="Kitahashi Y."/>
            <person name="Ohji S."/>
            <person name="Kimura A."/>
            <person name="Yamazoe A."/>
            <person name="Igarashi Y."/>
            <person name="Fujita N."/>
        </authorList>
    </citation>
    <scope>NUCLEOTIDE SEQUENCE [LARGE SCALE GENOMIC DNA]</scope>
    <source>
        <strain evidence="4">NBRC 110027</strain>
    </source>
</reference>
<dbReference type="GO" id="GO:0004497">
    <property type="term" value="F:monooxygenase activity"/>
    <property type="evidence" value="ECO:0007669"/>
    <property type="project" value="UniProtKB-KW"/>
</dbReference>
<dbReference type="AlphaFoldDB" id="A0A0N7YMC6"/>
<dbReference type="PANTHER" id="PTHR13789:SF309">
    <property type="entry name" value="PUTATIVE (AFU_ORTHOLOGUE AFUA_6G14510)-RELATED"/>
    <property type="match status" value="1"/>
</dbReference>
<protein>
    <submittedName>
        <fullName evidence="3">Possible aromatic ring hydroxylase</fullName>
    </submittedName>
</protein>
<keyword evidence="2" id="KW-0503">Monooxygenase</keyword>
<dbReference type="Gene3D" id="3.50.50.60">
    <property type="entry name" value="FAD/NAD(P)-binding domain"/>
    <property type="match status" value="2"/>
</dbReference>